<protein>
    <submittedName>
        <fullName evidence="1">Uncharacterized protein</fullName>
    </submittedName>
</protein>
<evidence type="ECO:0000313" key="1">
    <source>
        <dbReference type="EMBL" id="RSJ04929.1"/>
    </source>
</evidence>
<name>A0A3R9JJ72_STRMT</name>
<reference evidence="1 2" key="1">
    <citation type="submission" date="2018-11" db="EMBL/GenBank/DDBJ databases">
        <title>Species Designations Belie Phenotypic and Genotypic Heterogeneity in Oral Streptococci.</title>
        <authorList>
            <person name="Velsko I."/>
        </authorList>
    </citation>
    <scope>NUCLEOTIDE SEQUENCE [LARGE SCALE GENOMIC DNA]</scope>
    <source>
        <strain evidence="1 2">BCC33</strain>
    </source>
</reference>
<dbReference type="EMBL" id="RJOF01000002">
    <property type="protein sequence ID" value="RSJ04929.1"/>
    <property type="molecule type" value="Genomic_DNA"/>
</dbReference>
<dbReference type="InterPro" id="IPR036388">
    <property type="entry name" value="WH-like_DNA-bd_sf"/>
</dbReference>
<proteinExistence type="predicted"/>
<gene>
    <name evidence="1" type="ORF">D8838_04665</name>
</gene>
<organism evidence="1 2">
    <name type="scientific">Streptococcus mitis</name>
    <dbReference type="NCBI Taxonomy" id="28037"/>
    <lineage>
        <taxon>Bacteria</taxon>
        <taxon>Bacillati</taxon>
        <taxon>Bacillota</taxon>
        <taxon>Bacilli</taxon>
        <taxon>Lactobacillales</taxon>
        <taxon>Streptococcaceae</taxon>
        <taxon>Streptococcus</taxon>
        <taxon>Streptococcus mitis group</taxon>
    </lineage>
</organism>
<accession>A0A3R9JJ72</accession>
<dbReference type="Gene3D" id="1.10.10.10">
    <property type="entry name" value="Winged helix-like DNA-binding domain superfamily/Winged helix DNA-binding domain"/>
    <property type="match status" value="1"/>
</dbReference>
<dbReference type="RefSeq" id="WP_000841982.1">
    <property type="nucleotide sequence ID" value="NZ_RJOF01000002.1"/>
</dbReference>
<evidence type="ECO:0000313" key="2">
    <source>
        <dbReference type="Proteomes" id="UP000268311"/>
    </source>
</evidence>
<sequence length="56" mass="6440">MKSQETKTEFIKLRASGKSFDYIAKELSISKSTCSSWEKELKDAIAELKQEQLNEL</sequence>
<dbReference type="AlphaFoldDB" id="A0A3R9JJ72"/>
<comment type="caution">
    <text evidence="1">The sequence shown here is derived from an EMBL/GenBank/DDBJ whole genome shotgun (WGS) entry which is preliminary data.</text>
</comment>
<dbReference type="Proteomes" id="UP000268311">
    <property type="component" value="Unassembled WGS sequence"/>
</dbReference>